<name>A0A0G0MPH7_9BACT</name>
<comment type="caution">
    <text evidence="1">The sequence shown here is derived from an EMBL/GenBank/DDBJ whole genome shotgun (WGS) entry which is preliminary data.</text>
</comment>
<protein>
    <submittedName>
        <fullName evidence="1">Uncharacterized protein</fullName>
    </submittedName>
</protein>
<proteinExistence type="predicted"/>
<organism evidence="1 2">
    <name type="scientific">Candidatus Daviesbacteria bacterium GW2011_GWA2_38_24</name>
    <dbReference type="NCBI Taxonomy" id="1618422"/>
    <lineage>
        <taxon>Bacteria</taxon>
        <taxon>Candidatus Daviesiibacteriota</taxon>
    </lineage>
</organism>
<dbReference type="Proteomes" id="UP000034235">
    <property type="component" value="Unassembled WGS sequence"/>
</dbReference>
<accession>A0A0G0MPH7</accession>
<gene>
    <name evidence="1" type="ORF">US86_C0003G0049</name>
</gene>
<reference evidence="1 2" key="1">
    <citation type="journal article" date="2015" name="Nature">
        <title>rRNA introns, odd ribosomes, and small enigmatic genomes across a large radiation of phyla.</title>
        <authorList>
            <person name="Brown C.T."/>
            <person name="Hug L.A."/>
            <person name="Thomas B.C."/>
            <person name="Sharon I."/>
            <person name="Castelle C.J."/>
            <person name="Singh A."/>
            <person name="Wilkins M.J."/>
            <person name="Williams K.H."/>
            <person name="Banfield J.F."/>
        </authorList>
    </citation>
    <scope>NUCLEOTIDE SEQUENCE [LARGE SCALE GENOMIC DNA]</scope>
</reference>
<dbReference type="AlphaFoldDB" id="A0A0G0MPH7"/>
<evidence type="ECO:0000313" key="2">
    <source>
        <dbReference type="Proteomes" id="UP000034235"/>
    </source>
</evidence>
<dbReference type="EMBL" id="LBUP01000003">
    <property type="protein sequence ID" value="KKQ66806.1"/>
    <property type="molecule type" value="Genomic_DNA"/>
</dbReference>
<evidence type="ECO:0000313" key="1">
    <source>
        <dbReference type="EMBL" id="KKQ66806.1"/>
    </source>
</evidence>
<sequence length="81" mass="9832">MLGVNEPVNVWVYFKNKEICPHVFFWNSRQIRIDKINLIHQSRHGQTTYYHFSVSSEGNFYCLRFDATSLRWFLEMVEEEV</sequence>